<reference evidence="4 5" key="2">
    <citation type="submission" date="2018-06" db="EMBL/GenBank/DDBJ databases">
        <title>Metagenomic assembly of (sub)arctic Cyanobacteria and their associated microbiome from non-axenic cultures.</title>
        <authorList>
            <person name="Baurain D."/>
        </authorList>
    </citation>
    <scope>NUCLEOTIDE SEQUENCE [LARGE SCALE GENOMIC DNA]</scope>
    <source>
        <strain evidence="4">ULC129bin1</strain>
    </source>
</reference>
<dbReference type="InterPro" id="IPR027417">
    <property type="entry name" value="P-loop_NTPase"/>
</dbReference>
<dbReference type="InterPro" id="IPR019195">
    <property type="entry name" value="ABC_ATPase_put"/>
</dbReference>
<evidence type="ECO:0000313" key="5">
    <source>
        <dbReference type="Proteomes" id="UP000249354"/>
    </source>
</evidence>
<dbReference type="AlphaFoldDB" id="A0A2W4WFY4"/>
<comment type="caution">
    <text evidence="4">The sequence shown here is derived from an EMBL/GenBank/DDBJ whole genome shotgun (WGS) entry which is preliminary data.</text>
</comment>
<gene>
    <name evidence="4" type="ORF">DCF25_05295</name>
</gene>
<dbReference type="PANTHER" id="PTHR38149">
    <property type="entry name" value="ATPASE"/>
    <property type="match status" value="1"/>
</dbReference>
<dbReference type="InterPro" id="IPR046834">
    <property type="entry name" value="ABC_ATPase_C"/>
</dbReference>
<feature type="domain" description="ATPase of the ABC class N-terminal" evidence="2">
    <location>
        <begin position="7"/>
        <end position="164"/>
    </location>
</feature>
<accession>A0A2W4WFY4</accession>
<protein>
    <submittedName>
        <fullName evidence="4">ATPase</fullName>
    </submittedName>
</protein>
<name>A0A2W4WFY4_9CYAN</name>
<evidence type="ECO:0000313" key="4">
    <source>
        <dbReference type="EMBL" id="PZO21245.1"/>
    </source>
</evidence>
<dbReference type="EMBL" id="QBMC01000021">
    <property type="protein sequence ID" value="PZO21245.1"/>
    <property type="molecule type" value="Genomic_DNA"/>
</dbReference>
<dbReference type="SUPFAM" id="SSF52540">
    <property type="entry name" value="P-loop containing nucleoside triphosphate hydrolases"/>
    <property type="match status" value="1"/>
</dbReference>
<proteinExistence type="predicted"/>
<dbReference type="InterPro" id="IPR049069">
    <property type="entry name" value="MRB1590-like_C"/>
</dbReference>
<dbReference type="InterPro" id="IPR046833">
    <property type="entry name" value="ABC_N"/>
</dbReference>
<organism evidence="4 5">
    <name type="scientific">Leptolyngbya foveolarum</name>
    <dbReference type="NCBI Taxonomy" id="47253"/>
    <lineage>
        <taxon>Bacteria</taxon>
        <taxon>Bacillati</taxon>
        <taxon>Cyanobacteriota</taxon>
        <taxon>Cyanophyceae</taxon>
        <taxon>Leptolyngbyales</taxon>
        <taxon>Leptolyngbyaceae</taxon>
        <taxon>Leptolyngbya group</taxon>
        <taxon>Leptolyngbya</taxon>
    </lineage>
</organism>
<evidence type="ECO:0000259" key="3">
    <source>
        <dbReference type="Pfam" id="PF21117"/>
    </source>
</evidence>
<evidence type="ECO:0000259" key="1">
    <source>
        <dbReference type="Pfam" id="PF09818"/>
    </source>
</evidence>
<dbReference type="Pfam" id="PF20446">
    <property type="entry name" value="ABC_N"/>
    <property type="match status" value="1"/>
</dbReference>
<sequence length="581" mass="63698">MKDRQWLKQRLIDLEGHGYGDYKGIKGDYRFPAFNLSVDYVQGDPFAAPSRICLQVSQEVAKFPVRWITDYAAQTVIADYLTRQVAQVAQSLQQERGSGKSGKIKIAAPSQAVIRRSAVWIDSDGIEVRLTVGLPAWGRRIAGKAAAALLCDDIPQIVTNGLQYSALDAARMERYVQTFQDAEALRNQLTQRELVAFIPEGACLPRQSGVDERPLARGADLFTLPSEIPDEGVELDTPHSGKVKGLGIKAGVTLIVGGGYHGKSTLLKAIEQGVYNHVPGDGRDRTVSHPDTVKLRAEEGRSVSGVDISPLINRLPGARSSKNFSTTNASGSTSQAAGLIEAIEAGAKVLLIDEDTAATNFMIRDRNMQALISKDKEPITPFIDKVRQLYDDYGISTILVMGGSGDYFSVADTVIAMENYQARIVTEQAKAIAQADPNQRQSEGGINFTKQGIPLAVRAVLPDSLPPGRNGRSPKVKAQKDKMTLGYEEIDLRAIEQIVEVHQVRAIAQAILYAQRYYFESNRTLSETLDCVMEDIERGGLDAVDQDERRLGDLAMFRRFELSAAISRLRTLKTISVTKAY</sequence>
<feature type="domain" description="ATPase of the ABC class C-terminal" evidence="1">
    <location>
        <begin position="170"/>
        <end position="445"/>
    </location>
</feature>
<reference evidence="5" key="1">
    <citation type="submission" date="2018-04" db="EMBL/GenBank/DDBJ databases">
        <authorList>
            <person name="Cornet L."/>
        </authorList>
    </citation>
    <scope>NUCLEOTIDE SEQUENCE [LARGE SCALE GENOMIC DNA]</scope>
</reference>
<dbReference type="Pfam" id="PF21117">
    <property type="entry name" value="MRB1590_C"/>
    <property type="match status" value="1"/>
</dbReference>
<feature type="domain" description="MRB1590-like C-terminal" evidence="3">
    <location>
        <begin position="476"/>
        <end position="574"/>
    </location>
</feature>
<dbReference type="Proteomes" id="UP000249354">
    <property type="component" value="Unassembled WGS sequence"/>
</dbReference>
<dbReference type="Pfam" id="PF09818">
    <property type="entry name" value="ABC_ATPase"/>
    <property type="match status" value="1"/>
</dbReference>
<evidence type="ECO:0000259" key="2">
    <source>
        <dbReference type="Pfam" id="PF20446"/>
    </source>
</evidence>
<dbReference type="PANTHER" id="PTHR38149:SF1">
    <property type="entry name" value="ATPASE"/>
    <property type="match status" value="1"/>
</dbReference>